<comment type="similarity">
    <text evidence="1">Belongs to the MAD2 family.</text>
</comment>
<proteinExistence type="inferred from homology"/>
<dbReference type="Pfam" id="PF02301">
    <property type="entry name" value="HORMA"/>
    <property type="match status" value="1"/>
</dbReference>
<dbReference type="EMBL" id="BSXN01000381">
    <property type="protein sequence ID" value="GME68325.1"/>
    <property type="molecule type" value="Genomic_DNA"/>
</dbReference>
<dbReference type="Proteomes" id="UP001165120">
    <property type="component" value="Unassembled WGS sequence"/>
</dbReference>
<evidence type="ECO:0000313" key="4">
    <source>
        <dbReference type="Proteomes" id="UP001165120"/>
    </source>
</evidence>
<dbReference type="GO" id="GO:0016035">
    <property type="term" value="C:zeta DNA polymerase complex"/>
    <property type="evidence" value="ECO:0007669"/>
    <property type="project" value="TreeGrafter"/>
</dbReference>
<dbReference type="PROSITE" id="PS50815">
    <property type="entry name" value="HORMA"/>
    <property type="match status" value="1"/>
</dbReference>
<reference evidence="3" key="1">
    <citation type="submission" date="2023-04" db="EMBL/GenBank/DDBJ databases">
        <title>Candida boidinii NBRC 10035.</title>
        <authorList>
            <person name="Ichikawa N."/>
            <person name="Sato H."/>
            <person name="Tonouchi N."/>
        </authorList>
    </citation>
    <scope>NUCLEOTIDE SEQUENCE</scope>
    <source>
        <strain evidence="3">NBRC 10035</strain>
    </source>
</reference>
<protein>
    <submittedName>
        <fullName evidence="3">Unnamed protein product</fullName>
    </submittedName>
</protein>
<accession>A0A9W6SX31</accession>
<feature type="domain" description="HORMA" evidence="2">
    <location>
        <begin position="55"/>
        <end position="224"/>
    </location>
</feature>
<dbReference type="InterPro" id="IPR036570">
    <property type="entry name" value="HORMA_dom_sf"/>
</dbReference>
<dbReference type="PANTHER" id="PTHR11842:SF10">
    <property type="entry name" value="MITOTIC SPINDLE ASSEMBLY CHECKPOINT PROTEIN MAD2B"/>
    <property type="match status" value="1"/>
</dbReference>
<name>A0A9W6SX31_CANBO</name>
<evidence type="ECO:0000259" key="2">
    <source>
        <dbReference type="PROSITE" id="PS50815"/>
    </source>
</evidence>
<dbReference type="PANTHER" id="PTHR11842">
    <property type="entry name" value="MITOTIC SPINDLE ASSEMBLY CHECKPOINT PROTEIN MAD2"/>
    <property type="match status" value="1"/>
</dbReference>
<dbReference type="Gene3D" id="3.30.900.10">
    <property type="entry name" value="HORMA domain"/>
    <property type="match status" value="1"/>
</dbReference>
<organism evidence="3 4">
    <name type="scientific">Candida boidinii</name>
    <name type="common">Yeast</name>
    <dbReference type="NCBI Taxonomy" id="5477"/>
    <lineage>
        <taxon>Eukaryota</taxon>
        <taxon>Fungi</taxon>
        <taxon>Dikarya</taxon>
        <taxon>Ascomycota</taxon>
        <taxon>Saccharomycotina</taxon>
        <taxon>Pichiomycetes</taxon>
        <taxon>Pichiales</taxon>
        <taxon>Pichiaceae</taxon>
        <taxon>Ogataea</taxon>
        <taxon>Ogataea/Candida clade</taxon>
    </lineage>
</organism>
<evidence type="ECO:0000256" key="1">
    <source>
        <dbReference type="ARBA" id="ARBA00010348"/>
    </source>
</evidence>
<evidence type="ECO:0000313" key="3">
    <source>
        <dbReference type="EMBL" id="GME68325.1"/>
    </source>
</evidence>
<dbReference type="SUPFAM" id="SSF56019">
    <property type="entry name" value="The spindle assembly checkpoint protein mad2"/>
    <property type="match status" value="1"/>
</dbReference>
<comment type="caution">
    <text evidence="3">The sequence shown here is derived from an EMBL/GenBank/DDBJ whole genome shotgun (WGS) entry which is preliminary data.</text>
</comment>
<dbReference type="InterPro" id="IPR003511">
    <property type="entry name" value="HORMA_dom"/>
</dbReference>
<gene>
    <name evidence="3" type="ORF">Cboi02_000157200</name>
</gene>
<keyword evidence="4" id="KW-1185">Reference proteome</keyword>
<dbReference type="AlphaFoldDB" id="A0A9W6SX31"/>
<sequence length="224" mass="25740">MNADDDDNIEFITVPSQSLPEDKRNDEPFKNHVLDHTGFKLWTHDHNTSTNINAADILNLTSELLFVFIEQVLYYRDVYPTESFQKVKAFQLMVHQNRHPGVREYLGELRDSINDLLNRGSIDRIYIVLYGKPSSNTSKRRKTSSKKFEKLESYGISFGDSLLFNEVSKVYNNVLNRSNDANLKSRLNIANENDIHRNAMLNSSKVSAILTDIKIDTNSFTFGT</sequence>
<dbReference type="InterPro" id="IPR045091">
    <property type="entry name" value="Mad2-like"/>
</dbReference>